<organism evidence="3 4">
    <name type="scientific">Protea cynaroides</name>
    <dbReference type="NCBI Taxonomy" id="273540"/>
    <lineage>
        <taxon>Eukaryota</taxon>
        <taxon>Viridiplantae</taxon>
        <taxon>Streptophyta</taxon>
        <taxon>Embryophyta</taxon>
        <taxon>Tracheophyta</taxon>
        <taxon>Spermatophyta</taxon>
        <taxon>Magnoliopsida</taxon>
        <taxon>Proteales</taxon>
        <taxon>Proteaceae</taxon>
        <taxon>Protea</taxon>
    </lineage>
</organism>
<accession>A0A9Q0JWY6</accession>
<feature type="region of interest" description="Disordered" evidence="1">
    <location>
        <begin position="1"/>
        <end position="89"/>
    </location>
</feature>
<reference evidence="3" key="1">
    <citation type="journal article" date="2023" name="Plant J.">
        <title>The genome of the king protea, Protea cynaroides.</title>
        <authorList>
            <person name="Chang J."/>
            <person name="Duong T.A."/>
            <person name="Schoeman C."/>
            <person name="Ma X."/>
            <person name="Roodt D."/>
            <person name="Barker N."/>
            <person name="Li Z."/>
            <person name="Van de Peer Y."/>
            <person name="Mizrachi E."/>
        </authorList>
    </citation>
    <scope>NUCLEOTIDE SEQUENCE</scope>
    <source>
        <tissue evidence="3">Young leaves</tissue>
    </source>
</reference>
<dbReference type="CDD" id="cd05402">
    <property type="entry name" value="NT_PAP_TUTase"/>
    <property type="match status" value="1"/>
</dbReference>
<evidence type="ECO:0000256" key="1">
    <source>
        <dbReference type="SAM" id="MobiDB-lite"/>
    </source>
</evidence>
<protein>
    <recommendedName>
        <fullName evidence="2">Poly(A) RNA polymerase mitochondrial-like central palm domain-containing protein</fullName>
    </recommendedName>
</protein>
<keyword evidence="4" id="KW-1185">Reference proteome</keyword>
<dbReference type="AlphaFoldDB" id="A0A9Q0JWY6"/>
<dbReference type="OrthoDB" id="407432at2759"/>
<dbReference type="Proteomes" id="UP001141806">
    <property type="component" value="Unassembled WGS sequence"/>
</dbReference>
<dbReference type="InterPro" id="IPR054708">
    <property type="entry name" value="MTPAP-like_central"/>
</dbReference>
<sequence>MPVKGTLHFTSKEEQETPWGFKESRDELKRQSPSFYNEDGVKTGHTRDDYGIHGDASPRFGLTSQLERPGQPTGSNLHSLPPSRSEESLTNLHGEDILAEQRIGSLTRKDGFNKDSVRIGLTRKDFRSDYSRGLCVSGLWIRNKKRQIECRIDIGRLNAPFLAIYKSLIPAEEERGKQKQLLTLLENLVNKEWPNAHLYLLGSWANSFGISNSDVDFSLAIGDTNISKSEIFLKSADILQAYNLENVQDLTRARVPIVKLMDPVTGISCDIWINNVLAVVNTKLL</sequence>
<dbReference type="GO" id="GO:0006402">
    <property type="term" value="P:mRNA catabolic process"/>
    <property type="evidence" value="ECO:0007669"/>
    <property type="project" value="UniProtKB-ARBA"/>
</dbReference>
<dbReference type="GO" id="GO:0050265">
    <property type="term" value="F:RNA uridylyltransferase activity"/>
    <property type="evidence" value="ECO:0007669"/>
    <property type="project" value="TreeGrafter"/>
</dbReference>
<feature type="compositionally biased region" description="Polar residues" evidence="1">
    <location>
        <begin position="62"/>
        <end position="78"/>
    </location>
</feature>
<evidence type="ECO:0000313" key="4">
    <source>
        <dbReference type="Proteomes" id="UP001141806"/>
    </source>
</evidence>
<name>A0A9Q0JWY6_9MAGN</name>
<gene>
    <name evidence="3" type="ORF">NE237_030432</name>
</gene>
<proteinExistence type="predicted"/>
<dbReference type="FunFam" id="3.30.460.10:FF:000067">
    <property type="entry name" value="Terminal uridylyltransferase cid1"/>
    <property type="match status" value="1"/>
</dbReference>
<dbReference type="Pfam" id="PF22600">
    <property type="entry name" value="MTPAP-like_central"/>
    <property type="match status" value="1"/>
</dbReference>
<feature type="domain" description="Poly(A) RNA polymerase mitochondrial-like central palm" evidence="2">
    <location>
        <begin position="162"/>
        <end position="285"/>
    </location>
</feature>
<dbReference type="PANTHER" id="PTHR12271">
    <property type="entry name" value="POLY A POLYMERASE CID PAP -RELATED"/>
    <property type="match status" value="1"/>
</dbReference>
<dbReference type="PANTHER" id="PTHR12271:SF40">
    <property type="entry name" value="POLY(A) RNA POLYMERASE GLD2"/>
    <property type="match status" value="1"/>
</dbReference>
<dbReference type="Gene3D" id="3.30.460.10">
    <property type="entry name" value="Beta Polymerase, domain 2"/>
    <property type="match status" value="1"/>
</dbReference>
<evidence type="ECO:0000259" key="2">
    <source>
        <dbReference type="Pfam" id="PF22600"/>
    </source>
</evidence>
<comment type="caution">
    <text evidence="3">The sequence shown here is derived from an EMBL/GenBank/DDBJ whole genome shotgun (WGS) entry which is preliminary data.</text>
</comment>
<dbReference type="SUPFAM" id="SSF81301">
    <property type="entry name" value="Nucleotidyltransferase"/>
    <property type="match status" value="1"/>
</dbReference>
<feature type="compositionally biased region" description="Basic and acidic residues" evidence="1">
    <location>
        <begin position="39"/>
        <end position="52"/>
    </location>
</feature>
<dbReference type="InterPro" id="IPR043519">
    <property type="entry name" value="NT_sf"/>
</dbReference>
<dbReference type="GO" id="GO:0031123">
    <property type="term" value="P:RNA 3'-end processing"/>
    <property type="evidence" value="ECO:0007669"/>
    <property type="project" value="TreeGrafter"/>
</dbReference>
<evidence type="ECO:0000313" key="3">
    <source>
        <dbReference type="EMBL" id="KAJ4953600.1"/>
    </source>
</evidence>
<dbReference type="GO" id="GO:0061157">
    <property type="term" value="P:mRNA destabilization"/>
    <property type="evidence" value="ECO:0007669"/>
    <property type="project" value="UniProtKB-ARBA"/>
</dbReference>
<dbReference type="EMBL" id="JAMYWD010000012">
    <property type="protein sequence ID" value="KAJ4953600.1"/>
    <property type="molecule type" value="Genomic_DNA"/>
</dbReference>